<dbReference type="Pfam" id="PF11563">
    <property type="entry name" value="Protoglobin"/>
    <property type="match status" value="1"/>
</dbReference>
<dbReference type="SMART" id="SM00283">
    <property type="entry name" value="MA"/>
    <property type="match status" value="1"/>
</dbReference>
<proteinExistence type="inferred from homology"/>
<evidence type="ECO:0000256" key="3">
    <source>
        <dbReference type="PROSITE-ProRule" id="PRU00284"/>
    </source>
</evidence>
<dbReference type="PRINTS" id="PR00260">
    <property type="entry name" value="CHEMTRNSDUCR"/>
</dbReference>
<dbReference type="InterPro" id="IPR004089">
    <property type="entry name" value="MCPsignal_dom"/>
</dbReference>
<dbReference type="EMBL" id="VYKL01000025">
    <property type="protein sequence ID" value="KAA9021997.1"/>
    <property type="molecule type" value="Genomic_DNA"/>
</dbReference>
<comment type="caution">
    <text evidence="5">The sequence shown here is derived from an EMBL/GenBank/DDBJ whole genome shotgun (WGS) entry which is preliminary data.</text>
</comment>
<dbReference type="InterPro" id="IPR009050">
    <property type="entry name" value="Globin-like_sf"/>
</dbReference>
<dbReference type="InterPro" id="IPR044398">
    <property type="entry name" value="Globin-sensor_dom"/>
</dbReference>
<dbReference type="GO" id="GO:0020037">
    <property type="term" value="F:heme binding"/>
    <property type="evidence" value="ECO:0007669"/>
    <property type="project" value="InterPro"/>
</dbReference>
<dbReference type="GO" id="GO:0006935">
    <property type="term" value="P:chemotaxis"/>
    <property type="evidence" value="ECO:0007669"/>
    <property type="project" value="InterPro"/>
</dbReference>
<evidence type="ECO:0000313" key="6">
    <source>
        <dbReference type="Proteomes" id="UP000326671"/>
    </source>
</evidence>
<dbReference type="GO" id="GO:0004888">
    <property type="term" value="F:transmembrane signaling receptor activity"/>
    <property type="evidence" value="ECO:0007669"/>
    <property type="project" value="InterPro"/>
</dbReference>
<dbReference type="OrthoDB" id="266313at2"/>
<dbReference type="Pfam" id="PF00015">
    <property type="entry name" value="MCPsignal"/>
    <property type="match status" value="1"/>
</dbReference>
<keyword evidence="1 3" id="KW-0807">Transducer</keyword>
<dbReference type="SUPFAM" id="SSF46458">
    <property type="entry name" value="Globin-like"/>
    <property type="match status" value="1"/>
</dbReference>
<dbReference type="InterPro" id="IPR012292">
    <property type="entry name" value="Globin/Proto"/>
</dbReference>
<dbReference type="PANTHER" id="PTHR32089">
    <property type="entry name" value="METHYL-ACCEPTING CHEMOTAXIS PROTEIN MCPB"/>
    <property type="match status" value="1"/>
</dbReference>
<evidence type="ECO:0000259" key="4">
    <source>
        <dbReference type="PROSITE" id="PS50111"/>
    </source>
</evidence>
<comment type="similarity">
    <text evidence="2">Belongs to the methyl-accepting chemotaxis (MCP) protein family.</text>
</comment>
<organism evidence="5 6">
    <name type="scientific">Niallia endozanthoxylica</name>
    <dbReference type="NCBI Taxonomy" id="2036016"/>
    <lineage>
        <taxon>Bacteria</taxon>
        <taxon>Bacillati</taxon>
        <taxon>Bacillota</taxon>
        <taxon>Bacilli</taxon>
        <taxon>Bacillales</taxon>
        <taxon>Bacillaceae</taxon>
        <taxon>Niallia</taxon>
    </lineage>
</organism>
<dbReference type="PROSITE" id="PS50111">
    <property type="entry name" value="CHEMOTAXIS_TRANSDUC_2"/>
    <property type="match status" value="1"/>
</dbReference>
<sequence length="446" mass="50489">METRSYSFRRCQVGLFDLLKSNKVEKNWLELAKDMDVIINIQDPLVIKQMKMIDFTEDDLRLIKVLQPLVEENIDQFAEAFYSSILKVNHLKEIIESHSTVDKLKKTLRIHIIEMFNGRIDQGYLDKRYLVAKAHYRIGLEPAWYMGAFQNLQNVLRSIVFKELNNLEVLQPILLALTKIISLEQQIVLEAYEHENMEKLNIQFQNGKADLKNTMSNVSKGLLELAKGTEDSVETLSSNMKDVNQTTLESKEQAGLAKNFANEGQSQLNELLDKMQLIEEYTGNMIKSIHQLGESTEKISSVIYIVQSIAEQTNLLALNSAIEAARAGEHGRGFAVVSQEVRKLAEQTQNSLTEIHELISTTDDYKEHVLESLKQVENAVHLGTEASKHTNNSFQHIVQSTEQSGSIVLSVQEQIEELMKVVASLEQITSKVTSAAKELNEAATLD</sequence>
<accession>A0A5J5HMS5</accession>
<dbReference type="GO" id="GO:0016020">
    <property type="term" value="C:membrane"/>
    <property type="evidence" value="ECO:0007669"/>
    <property type="project" value="InterPro"/>
</dbReference>
<dbReference type="InterPro" id="IPR004090">
    <property type="entry name" value="Chemotax_Me-accpt_rcpt"/>
</dbReference>
<name>A0A5J5HMS5_9BACI</name>
<protein>
    <submittedName>
        <fullName evidence="5">Chemotaxis protein</fullName>
    </submittedName>
</protein>
<dbReference type="InterPro" id="IPR039379">
    <property type="entry name" value="Protoglobin_sensor_dom"/>
</dbReference>
<dbReference type="SUPFAM" id="SSF58104">
    <property type="entry name" value="Methyl-accepting chemotaxis protein (MCP) signaling domain"/>
    <property type="match status" value="1"/>
</dbReference>
<dbReference type="Proteomes" id="UP000326671">
    <property type="component" value="Unassembled WGS sequence"/>
</dbReference>
<dbReference type="AlphaFoldDB" id="A0A5J5HMS5"/>
<evidence type="ECO:0000256" key="2">
    <source>
        <dbReference type="ARBA" id="ARBA00029447"/>
    </source>
</evidence>
<reference evidence="5 6" key="1">
    <citation type="submission" date="2019-09" db="EMBL/GenBank/DDBJ databases">
        <title>Whole genome sequences of isolates from the Mars Exploration Rovers.</title>
        <authorList>
            <person name="Seuylemezian A."/>
            <person name="Vaishampayan P."/>
        </authorList>
    </citation>
    <scope>NUCLEOTIDE SEQUENCE [LARGE SCALE GENOMIC DNA]</scope>
    <source>
        <strain evidence="5 6">MER_TA_151</strain>
    </source>
</reference>
<gene>
    <name evidence="5" type="ORF">F4V44_15830</name>
</gene>
<dbReference type="GO" id="GO:0007165">
    <property type="term" value="P:signal transduction"/>
    <property type="evidence" value="ECO:0007669"/>
    <property type="project" value="UniProtKB-KW"/>
</dbReference>
<dbReference type="CDD" id="cd11386">
    <property type="entry name" value="MCP_signal"/>
    <property type="match status" value="1"/>
</dbReference>
<dbReference type="Gene3D" id="1.10.490.10">
    <property type="entry name" value="Globins"/>
    <property type="match status" value="1"/>
</dbReference>
<evidence type="ECO:0000256" key="1">
    <source>
        <dbReference type="ARBA" id="ARBA00023224"/>
    </source>
</evidence>
<dbReference type="CDD" id="cd01068">
    <property type="entry name" value="globin_sensor"/>
    <property type="match status" value="1"/>
</dbReference>
<keyword evidence="6" id="KW-1185">Reference proteome</keyword>
<dbReference type="Gene3D" id="1.10.287.950">
    <property type="entry name" value="Methyl-accepting chemotaxis protein"/>
    <property type="match status" value="1"/>
</dbReference>
<dbReference type="PANTHER" id="PTHR32089:SF118">
    <property type="entry name" value="HEME-BASED AEROTACTIC TRANSDUCER HEMAT"/>
    <property type="match status" value="1"/>
</dbReference>
<evidence type="ECO:0000313" key="5">
    <source>
        <dbReference type="EMBL" id="KAA9021997.1"/>
    </source>
</evidence>
<dbReference type="GO" id="GO:0019825">
    <property type="term" value="F:oxygen binding"/>
    <property type="evidence" value="ECO:0007669"/>
    <property type="project" value="InterPro"/>
</dbReference>
<feature type="domain" description="Methyl-accepting transducer" evidence="4">
    <location>
        <begin position="229"/>
        <end position="440"/>
    </location>
</feature>